<evidence type="ECO:0000313" key="3">
    <source>
        <dbReference type="Proteomes" id="UP000663852"/>
    </source>
</evidence>
<dbReference type="AlphaFoldDB" id="A0A815INF0"/>
<comment type="caution">
    <text evidence="2">The sequence shown here is derived from an EMBL/GenBank/DDBJ whole genome shotgun (WGS) entry which is preliminary data.</text>
</comment>
<gene>
    <name evidence="2" type="ORF">EDS130_LOCUS34097</name>
</gene>
<dbReference type="OrthoDB" id="10547267at2759"/>
<evidence type="ECO:0000313" key="2">
    <source>
        <dbReference type="EMBL" id="CAF1365979.1"/>
    </source>
</evidence>
<accession>A0A815INF0</accession>
<feature type="region of interest" description="Disordered" evidence="1">
    <location>
        <begin position="1"/>
        <end position="21"/>
    </location>
</feature>
<name>A0A815INF0_ADIRI</name>
<dbReference type="EMBL" id="CAJNOJ010000281">
    <property type="protein sequence ID" value="CAF1365979.1"/>
    <property type="molecule type" value="Genomic_DNA"/>
</dbReference>
<reference evidence="2" key="1">
    <citation type="submission" date="2021-02" db="EMBL/GenBank/DDBJ databases">
        <authorList>
            <person name="Nowell W R."/>
        </authorList>
    </citation>
    <scope>NUCLEOTIDE SEQUENCE</scope>
</reference>
<proteinExistence type="predicted"/>
<dbReference type="Proteomes" id="UP000663852">
    <property type="component" value="Unassembled WGS sequence"/>
</dbReference>
<evidence type="ECO:0000256" key="1">
    <source>
        <dbReference type="SAM" id="MobiDB-lite"/>
    </source>
</evidence>
<sequence>MASMNSSASGSDNINQCDTNKSAESVVIGNTMASPIRKEQLANPLPVIMRTPSVPSPKPSTATSRDPNPKRRCLAVTFNIPDSELSHSLPNISLLSKCVKNMSIENEPDRK</sequence>
<organism evidence="2 3">
    <name type="scientific">Adineta ricciae</name>
    <name type="common">Rotifer</name>
    <dbReference type="NCBI Taxonomy" id="249248"/>
    <lineage>
        <taxon>Eukaryota</taxon>
        <taxon>Metazoa</taxon>
        <taxon>Spiralia</taxon>
        <taxon>Gnathifera</taxon>
        <taxon>Rotifera</taxon>
        <taxon>Eurotatoria</taxon>
        <taxon>Bdelloidea</taxon>
        <taxon>Adinetida</taxon>
        <taxon>Adinetidae</taxon>
        <taxon>Adineta</taxon>
    </lineage>
</organism>
<protein>
    <submittedName>
        <fullName evidence="2">Uncharacterized protein</fullName>
    </submittedName>
</protein>
<feature type="region of interest" description="Disordered" evidence="1">
    <location>
        <begin position="41"/>
        <end position="70"/>
    </location>
</feature>